<organism evidence="4 5">
    <name type="scientific">Dysosmobacter acutus</name>
    <dbReference type="NCBI Taxonomy" id="2841504"/>
    <lineage>
        <taxon>Bacteria</taxon>
        <taxon>Bacillati</taxon>
        <taxon>Bacillota</taxon>
        <taxon>Clostridia</taxon>
        <taxon>Eubacteriales</taxon>
        <taxon>Oscillospiraceae</taxon>
        <taxon>Dysosmobacter</taxon>
    </lineage>
</organism>
<feature type="compositionally biased region" description="Low complexity" evidence="2">
    <location>
        <begin position="155"/>
        <end position="172"/>
    </location>
</feature>
<sequence>MEKLQCSVCGGALVMSDDGEKAVCESCGMSFKKETVKKMIMELSGPVKVEGIQNSDSLADRAETFLRMGETGKAQAAFRQMADEYPSDYRGWWGLTRTMDWEKYFHDGGLDEAVMPQTCQRAIDFAPEGTKEEIRAYFEERVRSVKPDTDKKLQQEAAEQAEQQAAKQAEQAAREASQQKIAIYQQAVKQEERRVEEARNRVSYLELTIRVNADQIKDERKLTNNQKTGDRRPITLGNILGLFFGGALTYVVWFEEFHPIGTPIATLIGLGLPLLFIIRRLNRTKGHFDRASELKQELKQAQQELPEARKALEEAKAALAAVKEARPN</sequence>
<dbReference type="EMBL" id="JAHLQN010000001">
    <property type="protein sequence ID" value="MBU5627242.1"/>
    <property type="molecule type" value="Genomic_DNA"/>
</dbReference>
<keyword evidence="3" id="KW-0472">Membrane</keyword>
<keyword evidence="5" id="KW-1185">Reference proteome</keyword>
<dbReference type="RefSeq" id="WP_216632618.1">
    <property type="nucleotide sequence ID" value="NZ_JAHLQN010000001.1"/>
</dbReference>
<keyword evidence="3" id="KW-0812">Transmembrane</keyword>
<name>A0ABS6FAC1_9FIRM</name>
<gene>
    <name evidence="4" type="ORF">KQI82_10015</name>
</gene>
<feature type="transmembrane region" description="Helical" evidence="3">
    <location>
        <begin position="260"/>
        <end position="278"/>
    </location>
</feature>
<dbReference type="Proteomes" id="UP000787672">
    <property type="component" value="Unassembled WGS sequence"/>
</dbReference>
<proteinExistence type="predicted"/>
<comment type="caution">
    <text evidence="4">The sequence shown here is derived from an EMBL/GenBank/DDBJ whole genome shotgun (WGS) entry which is preliminary data.</text>
</comment>
<feature type="region of interest" description="Disordered" evidence="2">
    <location>
        <begin position="145"/>
        <end position="172"/>
    </location>
</feature>
<feature type="transmembrane region" description="Helical" evidence="3">
    <location>
        <begin position="234"/>
        <end position="254"/>
    </location>
</feature>
<keyword evidence="3" id="KW-1133">Transmembrane helix</keyword>
<reference evidence="4 5" key="1">
    <citation type="submission" date="2021-06" db="EMBL/GenBank/DDBJ databases">
        <authorList>
            <person name="Sun Q."/>
            <person name="Li D."/>
        </authorList>
    </citation>
    <scope>NUCLEOTIDE SEQUENCE [LARGE SCALE GENOMIC DNA]</scope>
    <source>
        <strain evidence="4 5">MSJ-2</strain>
    </source>
</reference>
<evidence type="ECO:0000313" key="5">
    <source>
        <dbReference type="Proteomes" id="UP000787672"/>
    </source>
</evidence>
<evidence type="ECO:0008006" key="6">
    <source>
        <dbReference type="Google" id="ProtNLM"/>
    </source>
</evidence>
<feature type="coiled-coil region" evidence="1">
    <location>
        <begin position="284"/>
        <end position="325"/>
    </location>
</feature>
<evidence type="ECO:0000256" key="2">
    <source>
        <dbReference type="SAM" id="MobiDB-lite"/>
    </source>
</evidence>
<feature type="compositionally biased region" description="Basic and acidic residues" evidence="2">
    <location>
        <begin position="145"/>
        <end position="154"/>
    </location>
</feature>
<evidence type="ECO:0000313" key="4">
    <source>
        <dbReference type="EMBL" id="MBU5627242.1"/>
    </source>
</evidence>
<evidence type="ECO:0000256" key="1">
    <source>
        <dbReference type="SAM" id="Coils"/>
    </source>
</evidence>
<evidence type="ECO:0000256" key="3">
    <source>
        <dbReference type="SAM" id="Phobius"/>
    </source>
</evidence>
<protein>
    <recommendedName>
        <fullName evidence="6">TFIIB-type domain-containing protein</fullName>
    </recommendedName>
</protein>
<keyword evidence="1" id="KW-0175">Coiled coil</keyword>
<accession>A0ABS6FAC1</accession>